<dbReference type="Pfam" id="PF14329">
    <property type="entry name" value="DUF4386"/>
    <property type="match status" value="1"/>
</dbReference>
<gene>
    <name evidence="2" type="ORF">I4J89_22905</name>
</gene>
<dbReference type="EMBL" id="JADQTO010000010">
    <property type="protein sequence ID" value="MBG0564302.1"/>
    <property type="molecule type" value="Genomic_DNA"/>
</dbReference>
<feature type="transmembrane region" description="Helical" evidence="1">
    <location>
        <begin position="135"/>
        <end position="155"/>
    </location>
</feature>
<feature type="transmembrane region" description="Helical" evidence="1">
    <location>
        <begin position="12"/>
        <end position="31"/>
    </location>
</feature>
<dbReference type="RefSeq" id="WP_196416070.1">
    <property type="nucleotide sequence ID" value="NZ_JADQTO010000010.1"/>
</dbReference>
<keyword evidence="3" id="KW-1185">Reference proteome</keyword>
<reference evidence="2" key="1">
    <citation type="submission" date="2020-11" db="EMBL/GenBank/DDBJ databases">
        <title>Isolation and identification of active actinomycetes.</title>
        <authorList>
            <person name="Sun X."/>
        </authorList>
    </citation>
    <scope>NUCLEOTIDE SEQUENCE</scope>
    <source>
        <strain evidence="2">NEAU-A11</strain>
    </source>
</reference>
<protein>
    <submittedName>
        <fullName evidence="2">DUF4386 domain-containing protein</fullName>
    </submittedName>
</protein>
<feature type="transmembrane region" description="Helical" evidence="1">
    <location>
        <begin position="51"/>
        <end position="75"/>
    </location>
</feature>
<feature type="transmembrane region" description="Helical" evidence="1">
    <location>
        <begin position="191"/>
        <end position="212"/>
    </location>
</feature>
<keyword evidence="1" id="KW-0472">Membrane</keyword>
<comment type="caution">
    <text evidence="2">The sequence shown here is derived from an EMBL/GenBank/DDBJ whole genome shotgun (WGS) entry which is preliminary data.</text>
</comment>
<evidence type="ECO:0000313" key="3">
    <source>
        <dbReference type="Proteomes" id="UP000598146"/>
    </source>
</evidence>
<evidence type="ECO:0000313" key="2">
    <source>
        <dbReference type="EMBL" id="MBG0564302.1"/>
    </source>
</evidence>
<keyword evidence="1" id="KW-0812">Transmembrane</keyword>
<keyword evidence="1" id="KW-1133">Transmembrane helix</keyword>
<proteinExistence type="predicted"/>
<dbReference type="InterPro" id="IPR025495">
    <property type="entry name" value="DUF4386"/>
</dbReference>
<dbReference type="AlphaFoldDB" id="A0A931CAD1"/>
<feature type="transmembrane region" description="Helical" evidence="1">
    <location>
        <begin position="164"/>
        <end position="185"/>
    </location>
</feature>
<name>A0A931CAD1_9ACTN</name>
<accession>A0A931CAD1</accession>
<sequence length="235" mass="24700">MHALIRTARTTGLFYLGLAITGMIGFLLIRPQLFTAGDATGTHANLGTHEALARAGVAFELLIVLTQALAAVWFYRLFRRSDPVNALGVAAFGLVNAVIILASAAMLGAAMEITQDPFGDTASTVQTLYLVSDNLWAVGAIFFGLWLIPMGRCVLNSGLMPRPLGWTLVAGGVGYVAAAFIRYVAPDAGVIADLITIPATVGEFWVIGYLLIRGVRRSAAVDAAAPADTPAVARV</sequence>
<feature type="transmembrane region" description="Helical" evidence="1">
    <location>
        <begin position="87"/>
        <end position="111"/>
    </location>
</feature>
<organism evidence="2 3">
    <name type="scientific">Actinoplanes aureus</name>
    <dbReference type="NCBI Taxonomy" id="2792083"/>
    <lineage>
        <taxon>Bacteria</taxon>
        <taxon>Bacillati</taxon>
        <taxon>Actinomycetota</taxon>
        <taxon>Actinomycetes</taxon>
        <taxon>Micromonosporales</taxon>
        <taxon>Micromonosporaceae</taxon>
        <taxon>Actinoplanes</taxon>
    </lineage>
</organism>
<evidence type="ECO:0000256" key="1">
    <source>
        <dbReference type="SAM" id="Phobius"/>
    </source>
</evidence>
<dbReference type="Proteomes" id="UP000598146">
    <property type="component" value="Unassembled WGS sequence"/>
</dbReference>